<proteinExistence type="predicted"/>
<dbReference type="Proteomes" id="UP000041254">
    <property type="component" value="Unassembled WGS sequence"/>
</dbReference>
<dbReference type="PhylomeDB" id="A0A0G4GSN7"/>
<evidence type="ECO:0000313" key="1">
    <source>
        <dbReference type="EMBL" id="CEM33702.1"/>
    </source>
</evidence>
<dbReference type="OrthoDB" id="447639at2759"/>
<protein>
    <submittedName>
        <fullName evidence="1">Uncharacterized protein</fullName>
    </submittedName>
</protein>
<sequence length="614" mass="69972">MLASLADVYRTDVFQRFSEHVAVLRRNRARPFCLSASAPDGTSPILRVKTFFDLSSFDFKNIMQKEQFQSQPGSLLLIWMFYSRLYTKLIEEALGHASGTFFAPIDLDERHVCFREILDFARDFDMFGPSVGLTKVQLERAWQTIAPVLPEYENHRFKAKVTFDEFVDYLTVLGDVAMSHPRWNLQHYKRSARVLMFFKQLGLYNVKAVKARLLDAYRDTHIHRFKAFPFNPLEMPKRAFLLAMPKGVVLMVPEEKRLNVLRDDALKRFIERRFVWLDQRTIWEAFEGPWIDMGVQQWNVRKSYRMDITNLNFHSCYLNVSVEHCDPVRVTYKTTPLPPGATVQVMVDSEPTCCGEWLGFISIDAITARGDWERVGVPIYLRTVMPGTHPRAEQLPMHAPSPFQKKGVHDVTSGLRRTIEHIDPTSTSNLVARRPGSAQTSEGRHEREWLMEQEQQKQTKQGRVHFAPAPLLPPGPPGKIDMPAVLPLSASLRPPSRGLSLRTSSVYSNLAGLRGSRKVDLTAHGGGVGKARAAQQRLGVDRMLTRAGSLPSLPGPLSPPLMQASSYKDLHQMKLSQLMRSSSMKTEAKRRASQLLRSQDSAWMKDGTFLHFHD</sequence>
<dbReference type="EMBL" id="CDMY01000791">
    <property type="protein sequence ID" value="CEM33702.1"/>
    <property type="molecule type" value="Genomic_DNA"/>
</dbReference>
<reference evidence="1 2" key="1">
    <citation type="submission" date="2014-11" db="EMBL/GenBank/DDBJ databases">
        <authorList>
            <person name="Zhu J."/>
            <person name="Qi W."/>
            <person name="Song R."/>
        </authorList>
    </citation>
    <scope>NUCLEOTIDE SEQUENCE [LARGE SCALE GENOMIC DNA]</scope>
</reference>
<dbReference type="AlphaFoldDB" id="A0A0G4GSN7"/>
<keyword evidence="2" id="KW-1185">Reference proteome</keyword>
<organism evidence="1 2">
    <name type="scientific">Vitrella brassicaformis (strain CCMP3155)</name>
    <dbReference type="NCBI Taxonomy" id="1169540"/>
    <lineage>
        <taxon>Eukaryota</taxon>
        <taxon>Sar</taxon>
        <taxon>Alveolata</taxon>
        <taxon>Colpodellida</taxon>
        <taxon>Vitrellaceae</taxon>
        <taxon>Vitrella</taxon>
    </lineage>
</organism>
<gene>
    <name evidence="1" type="ORF">Vbra_18614</name>
</gene>
<dbReference type="InParanoid" id="A0A0G4GSN7"/>
<dbReference type="VEuPathDB" id="CryptoDB:Vbra_18614"/>
<evidence type="ECO:0000313" key="2">
    <source>
        <dbReference type="Proteomes" id="UP000041254"/>
    </source>
</evidence>
<name>A0A0G4GSN7_VITBC</name>
<accession>A0A0G4GSN7</accession>